<dbReference type="PRINTS" id="PR00946">
    <property type="entry name" value="HGSCAVENGER"/>
</dbReference>
<comment type="caution">
    <text evidence="8">The sequence shown here is derived from an EMBL/GenBank/DDBJ whole genome shotgun (WGS) entry which is preliminary data.</text>
</comment>
<organism evidence="8 9">
    <name type="scientific">Alcanivorax nanhaiticus</name>
    <dbReference type="NCBI Taxonomy" id="1177154"/>
    <lineage>
        <taxon>Bacteria</taxon>
        <taxon>Pseudomonadati</taxon>
        <taxon>Pseudomonadota</taxon>
        <taxon>Gammaproteobacteria</taxon>
        <taxon>Oceanospirillales</taxon>
        <taxon>Alcanivoracaceae</taxon>
        <taxon>Alcanivorax</taxon>
    </lineage>
</organism>
<dbReference type="GO" id="GO:0042597">
    <property type="term" value="C:periplasmic space"/>
    <property type="evidence" value="ECO:0007669"/>
    <property type="project" value="UniProtKB-SubCell"/>
</dbReference>
<feature type="signal peptide" evidence="6">
    <location>
        <begin position="1"/>
        <end position="19"/>
    </location>
</feature>
<keyword evidence="9" id="KW-1185">Reference proteome</keyword>
<evidence type="ECO:0000256" key="3">
    <source>
        <dbReference type="ARBA" id="ARBA00022723"/>
    </source>
</evidence>
<proteinExistence type="predicted"/>
<keyword evidence="5" id="KW-0574">Periplasm</keyword>
<evidence type="ECO:0000256" key="1">
    <source>
        <dbReference type="ARBA" id="ARBA00004196"/>
    </source>
</evidence>
<dbReference type="GO" id="GO:0030313">
    <property type="term" value="C:cell envelope"/>
    <property type="evidence" value="ECO:0007669"/>
    <property type="project" value="UniProtKB-SubCell"/>
</dbReference>
<dbReference type="STRING" id="1177154.Y5S_00541"/>
<dbReference type="InterPro" id="IPR011795">
    <property type="entry name" value="MerP"/>
</dbReference>
<gene>
    <name evidence="5" type="primary">merP</name>
    <name evidence="8" type="ORF">Y5S_00541</name>
</gene>
<dbReference type="EMBL" id="ARXV01000002">
    <property type="protein sequence ID" value="KGD66069.1"/>
    <property type="molecule type" value="Genomic_DNA"/>
</dbReference>
<dbReference type="FunFam" id="3.30.70.100:FF:000005">
    <property type="entry name" value="Copper-exporting P-type ATPase A"/>
    <property type="match status" value="1"/>
</dbReference>
<sequence>MQKIILSIVFTLASFSAWAKPQTIELDLPTMNCAMCPITVKKALTKVEGVTKAEVNYEKKQAVVTFEDTKTSAEKLIEATTNAGYTSTIVSEKKP</sequence>
<keyword evidence="3 5" id="KW-0479">Metal-binding</keyword>
<dbReference type="OrthoDB" id="7205933at2"/>
<dbReference type="Proteomes" id="UP000029444">
    <property type="component" value="Unassembled WGS sequence"/>
</dbReference>
<dbReference type="NCBIfam" id="TIGR02052">
    <property type="entry name" value="MerP"/>
    <property type="match status" value="1"/>
</dbReference>
<dbReference type="AlphaFoldDB" id="A0A095SP04"/>
<keyword evidence="2 5" id="KW-0475">Mercuric resistance</keyword>
<accession>A0A095SP04</accession>
<dbReference type="GO" id="GO:0015097">
    <property type="term" value="F:mercury ion transmembrane transporter activity"/>
    <property type="evidence" value="ECO:0007669"/>
    <property type="project" value="UniProtKB-UniRule"/>
</dbReference>
<protein>
    <recommendedName>
        <fullName evidence="5">Periplasmic mercury ion-binding protein</fullName>
    </recommendedName>
</protein>
<dbReference type="InterPro" id="IPR006121">
    <property type="entry name" value="HMA_dom"/>
</dbReference>
<dbReference type="RefSeq" id="WP_035230257.1">
    <property type="nucleotide sequence ID" value="NZ_ARXV01000002.1"/>
</dbReference>
<dbReference type="InterPro" id="IPR001802">
    <property type="entry name" value="MerP/CopZ"/>
</dbReference>
<reference evidence="8 9" key="1">
    <citation type="submission" date="2012-09" db="EMBL/GenBank/DDBJ databases">
        <title>Genome Sequence of alkane-degrading Bacterium Alcanivorax sp. 19-m-6.</title>
        <authorList>
            <person name="Lai Q."/>
            <person name="Shao Z."/>
        </authorList>
    </citation>
    <scope>NUCLEOTIDE SEQUENCE [LARGE SCALE GENOMIC DNA]</scope>
    <source>
        <strain evidence="8 9">19-m-6</strain>
    </source>
</reference>
<dbReference type="eggNOG" id="COG2608">
    <property type="taxonomic scope" value="Bacteria"/>
</dbReference>
<evidence type="ECO:0000259" key="7">
    <source>
        <dbReference type="PROSITE" id="PS50846"/>
    </source>
</evidence>
<dbReference type="Pfam" id="PF00403">
    <property type="entry name" value="HMA"/>
    <property type="match status" value="1"/>
</dbReference>
<dbReference type="CDD" id="cd00371">
    <property type="entry name" value="HMA"/>
    <property type="match status" value="1"/>
</dbReference>
<evidence type="ECO:0000256" key="4">
    <source>
        <dbReference type="ARBA" id="ARBA00022914"/>
    </source>
</evidence>
<evidence type="ECO:0000313" key="9">
    <source>
        <dbReference type="Proteomes" id="UP000029444"/>
    </source>
</evidence>
<evidence type="ECO:0000256" key="6">
    <source>
        <dbReference type="SAM" id="SignalP"/>
    </source>
</evidence>
<dbReference type="SUPFAM" id="SSF55008">
    <property type="entry name" value="HMA, heavy metal-associated domain"/>
    <property type="match status" value="1"/>
</dbReference>
<keyword evidence="4 5" id="KW-0476">Mercury</keyword>
<feature type="domain" description="HMA" evidence="7">
    <location>
        <begin position="22"/>
        <end position="88"/>
    </location>
</feature>
<dbReference type="PATRIC" id="fig|1177154.3.peg.549"/>
<name>A0A095SP04_9GAMM</name>
<dbReference type="GO" id="GO:0045340">
    <property type="term" value="F:mercury ion binding"/>
    <property type="evidence" value="ECO:0007669"/>
    <property type="project" value="UniProtKB-UniRule"/>
</dbReference>
<dbReference type="Gene3D" id="3.30.70.100">
    <property type="match status" value="1"/>
</dbReference>
<dbReference type="PROSITE" id="PS50846">
    <property type="entry name" value="HMA_2"/>
    <property type="match status" value="1"/>
</dbReference>
<comment type="subcellular location">
    <subcellularLocation>
        <location evidence="1">Cell envelope</location>
    </subcellularLocation>
    <subcellularLocation>
        <location evidence="5">Periplasm</location>
    </subcellularLocation>
</comment>
<feature type="chain" id="PRO_5001910374" description="Periplasmic mercury ion-binding protein" evidence="6">
    <location>
        <begin position="20"/>
        <end position="95"/>
    </location>
</feature>
<dbReference type="InterPro" id="IPR036163">
    <property type="entry name" value="HMA_dom_sf"/>
</dbReference>
<evidence type="ECO:0000313" key="8">
    <source>
        <dbReference type="EMBL" id="KGD66069.1"/>
    </source>
</evidence>
<keyword evidence="6" id="KW-0732">Signal</keyword>
<evidence type="ECO:0000256" key="5">
    <source>
        <dbReference type="RuleBase" id="RU361212"/>
    </source>
</evidence>
<comment type="function">
    <text evidence="5">Involved in mercury resistance. Acts as a mercury scavenger that specifically binds to a mercuric ion in the periplasm and probably passes it to the cytoplasmic mercuric reductase MerA via the mercuric transport protein MerT.</text>
</comment>
<evidence type="ECO:0000256" key="2">
    <source>
        <dbReference type="ARBA" id="ARBA00022466"/>
    </source>
</evidence>